<dbReference type="Proteomes" id="UP000677082">
    <property type="component" value="Unassembled WGS sequence"/>
</dbReference>
<feature type="compositionally biased region" description="Gly residues" evidence="1">
    <location>
        <begin position="24"/>
        <end position="39"/>
    </location>
</feature>
<keyword evidence="3" id="KW-1185">Reference proteome</keyword>
<evidence type="ECO:0000313" key="2">
    <source>
        <dbReference type="EMBL" id="GIM93279.1"/>
    </source>
</evidence>
<accession>A0A919TC54</accession>
<sequence>MREEPGLADAERLGELPEGEPVEPGGGGERQGAVEHGGAGAFPAQKAAVLGHVLTLQNDRPFVNIVSRAPPSLDEALDRPVRNIRKYAQ</sequence>
<comment type="caution">
    <text evidence="2">The sequence shown here is derived from an EMBL/GenBank/DDBJ whole genome shotgun (WGS) entry which is preliminary data.</text>
</comment>
<evidence type="ECO:0000313" key="3">
    <source>
        <dbReference type="Proteomes" id="UP000677082"/>
    </source>
</evidence>
<gene>
    <name evidence="2" type="ORF">Ato02nite_050720</name>
</gene>
<protein>
    <submittedName>
        <fullName evidence="2">Uncharacterized protein</fullName>
    </submittedName>
</protein>
<name>A0A919TC54_9ACTN</name>
<reference evidence="2 3" key="1">
    <citation type="submission" date="2021-03" db="EMBL/GenBank/DDBJ databases">
        <title>Whole genome shotgun sequence of Actinoplanes toevensis NBRC 105298.</title>
        <authorList>
            <person name="Komaki H."/>
            <person name="Tamura T."/>
        </authorList>
    </citation>
    <scope>NUCLEOTIDE SEQUENCE [LARGE SCALE GENOMIC DNA]</scope>
    <source>
        <strain evidence="2 3">NBRC 105298</strain>
    </source>
</reference>
<evidence type="ECO:0000256" key="1">
    <source>
        <dbReference type="SAM" id="MobiDB-lite"/>
    </source>
</evidence>
<dbReference type="AlphaFoldDB" id="A0A919TC54"/>
<feature type="compositionally biased region" description="Basic and acidic residues" evidence="1">
    <location>
        <begin position="1"/>
        <end position="15"/>
    </location>
</feature>
<dbReference type="EMBL" id="BOQN01000065">
    <property type="protein sequence ID" value="GIM93279.1"/>
    <property type="molecule type" value="Genomic_DNA"/>
</dbReference>
<feature type="region of interest" description="Disordered" evidence="1">
    <location>
        <begin position="1"/>
        <end position="39"/>
    </location>
</feature>
<proteinExistence type="predicted"/>
<organism evidence="2 3">
    <name type="scientific">Paractinoplanes toevensis</name>
    <dbReference type="NCBI Taxonomy" id="571911"/>
    <lineage>
        <taxon>Bacteria</taxon>
        <taxon>Bacillati</taxon>
        <taxon>Actinomycetota</taxon>
        <taxon>Actinomycetes</taxon>
        <taxon>Micromonosporales</taxon>
        <taxon>Micromonosporaceae</taxon>
        <taxon>Paractinoplanes</taxon>
    </lineage>
</organism>